<accession>D0A837</accession>
<proteinExistence type="predicted"/>
<dbReference type="KEGG" id="tbg:TbgDal_XI9570"/>
<dbReference type="GO" id="GO:0004525">
    <property type="term" value="F:ribonuclease III activity"/>
    <property type="evidence" value="ECO:0007669"/>
    <property type="project" value="InterPro"/>
</dbReference>
<dbReference type="Gene3D" id="1.10.1520.10">
    <property type="entry name" value="Ribonuclease III domain"/>
    <property type="match status" value="1"/>
</dbReference>
<dbReference type="OrthoDB" id="251586at2759"/>
<dbReference type="EMBL" id="FN554974">
    <property type="protein sequence ID" value="CBH17838.1"/>
    <property type="molecule type" value="Genomic_DNA"/>
</dbReference>
<dbReference type="InterPro" id="IPR036389">
    <property type="entry name" value="RNase_III_sf"/>
</dbReference>
<evidence type="ECO:0000313" key="1">
    <source>
        <dbReference type="EMBL" id="CBH17838.1"/>
    </source>
</evidence>
<dbReference type="GO" id="GO:0006396">
    <property type="term" value="P:RNA processing"/>
    <property type="evidence" value="ECO:0007669"/>
    <property type="project" value="InterPro"/>
</dbReference>
<name>D0A837_TRYB9</name>
<gene>
    <name evidence="1" type="ORF">TbgDal_XI9570</name>
</gene>
<protein>
    <submittedName>
        <fullName evidence="1">Uncharacterized protein</fullName>
    </submittedName>
</protein>
<dbReference type="SUPFAM" id="SSF69065">
    <property type="entry name" value="RNase III domain-like"/>
    <property type="match status" value="1"/>
</dbReference>
<dbReference type="AlphaFoldDB" id="D0A837"/>
<organism evidence="1 2">
    <name type="scientific">Trypanosoma brucei gambiense (strain MHOM/CI/86/DAL972)</name>
    <dbReference type="NCBI Taxonomy" id="679716"/>
    <lineage>
        <taxon>Eukaryota</taxon>
        <taxon>Discoba</taxon>
        <taxon>Euglenozoa</taxon>
        <taxon>Kinetoplastea</taxon>
        <taxon>Metakinetoplastina</taxon>
        <taxon>Trypanosomatida</taxon>
        <taxon>Trypanosomatidae</taxon>
        <taxon>Trypanosoma</taxon>
    </lineage>
</organism>
<reference evidence="2" key="1">
    <citation type="journal article" date="2010" name="PLoS Negl. Trop. Dis.">
        <title>The genome sequence of Trypanosoma brucei gambiense, causative agent of chronic human african trypanosomiasis.</title>
        <authorList>
            <person name="Jackson A.P."/>
            <person name="Sanders M."/>
            <person name="Berry A."/>
            <person name="McQuillan J."/>
            <person name="Aslett M.A."/>
            <person name="Quail M.A."/>
            <person name="Chukualim B."/>
            <person name="Capewell P."/>
            <person name="MacLeod A."/>
            <person name="Melville S.E."/>
            <person name="Gibson W."/>
            <person name="Barry J.D."/>
            <person name="Berriman M."/>
            <person name="Hertz-Fowler C."/>
        </authorList>
    </citation>
    <scope>NUCLEOTIDE SEQUENCE [LARGE SCALE GENOMIC DNA]</scope>
    <source>
        <strain evidence="2">MHOM/CI/86/DAL972</strain>
    </source>
</reference>
<dbReference type="GeneID" id="23868003"/>
<dbReference type="PANTHER" id="PTHR39671">
    <property type="entry name" value="COMPLEX PROTEIN NUCLEASE, PUTATIVE KREPB1-RELATED-RELATED"/>
    <property type="match status" value="1"/>
</dbReference>
<dbReference type="Proteomes" id="UP000002316">
    <property type="component" value="Chromosome 11"/>
</dbReference>
<dbReference type="VEuPathDB" id="TriTrypDB:Tbg972.11.9570"/>
<dbReference type="RefSeq" id="XP_011780102.1">
    <property type="nucleotide sequence ID" value="XM_011781800.1"/>
</dbReference>
<dbReference type="PANTHER" id="PTHR39671:SF2">
    <property type="entry name" value="COMPLEX PROTEIN NUCLEASE, PUTATIVE KREPB1-RELATED"/>
    <property type="match status" value="1"/>
</dbReference>
<evidence type="ECO:0000313" key="2">
    <source>
        <dbReference type="Proteomes" id="UP000002316"/>
    </source>
</evidence>
<sequence length="486" mass="53898">MIRLSEVVRRVLLHASGGRSCRSFRNGCGVENDHENGNAGLLSLRSTLPNQNDFFFSRSSASNCCRLCGEVSQTILSHTGSQAHVTVEALMWLLFQRARQYKDGAVGVSPTAARNFFVEEARRWEGILQCSLVNQRSSSLHAITEDGSPCLEESAVYHGDPATLWKEVAEKSALRLQSQIRVLGKLGVLNVVDSLFTTASSGGLQRDAAFQRMECIGDHNWGHSVCRRIVLLFPEVNWRANSNVLVMDALRTVLECNQHLVHVFTLLQLSDKLGGRDVKEKSVKFKADIVEAIIGELHVALWSLQSSTNDGFTSIPSIHGAPYTIPLVSMVEECLDGIVGLVILALMARYAASLVPAVVDLVRREKYLLDVSCPFYTLRKRRERFRQDEHAMQWLLPPHPPLQQQRQELLKGARSSVDTCVNEWNLSNTNPVGDVLVNASGGENMALTNAMEKRTPTGVVCWTKNIFLSEMADFYGLLRLPGGQSP</sequence>